<dbReference type="Proteomes" id="UP000824533">
    <property type="component" value="Linkage Group LG27"/>
</dbReference>
<protein>
    <submittedName>
        <fullName evidence="1">Uncharacterized protein</fullName>
    </submittedName>
</protein>
<dbReference type="EMBL" id="CM034413">
    <property type="protein sequence ID" value="KAJ0170404.1"/>
    <property type="molecule type" value="Genomic_DNA"/>
</dbReference>
<organism evidence="1 2">
    <name type="scientific">Dendrolimus kikuchii</name>
    <dbReference type="NCBI Taxonomy" id="765133"/>
    <lineage>
        <taxon>Eukaryota</taxon>
        <taxon>Metazoa</taxon>
        <taxon>Ecdysozoa</taxon>
        <taxon>Arthropoda</taxon>
        <taxon>Hexapoda</taxon>
        <taxon>Insecta</taxon>
        <taxon>Pterygota</taxon>
        <taxon>Neoptera</taxon>
        <taxon>Endopterygota</taxon>
        <taxon>Lepidoptera</taxon>
        <taxon>Glossata</taxon>
        <taxon>Ditrysia</taxon>
        <taxon>Bombycoidea</taxon>
        <taxon>Lasiocampidae</taxon>
        <taxon>Dendrolimus</taxon>
    </lineage>
</organism>
<sequence length="375" mass="43095">MASTETAIISFILLKCCLGQESSTDSSNKTIKFVNIIKEDLRKNNEDYADALALKLSSTFTEDQTSIKDVAKYNTRNNSDSLPKYDYKRDKDDKIFVDNLRRAYELKTQDVNDVDNTTNNMQQQSVTKHVHKRILPNKKIPKNINSVIFNKIYGAVPSEADITVNPKAPKPINNVKLQKVKKFNLQKAGQQTNTQKQQMLKQNQLPKNINKVQQMNNFKKFLEKNKDMIRDFVQKDKTDPELSRKRTAFDLESFDDMNEINLPEKVQRPTFKAKVDPDMQRLRANLNMGENDIPNSEQLDMAHAKGGRVHSMRIKGRLCHRHVLIPEGPKYDSKGVVYLPAFEPKGRRDYDQTKAPEVLLPRCCNCCKKSVLGCE</sequence>
<comment type="caution">
    <text evidence="1">The sequence shown here is derived from an EMBL/GenBank/DDBJ whole genome shotgun (WGS) entry which is preliminary data.</text>
</comment>
<evidence type="ECO:0000313" key="2">
    <source>
        <dbReference type="Proteomes" id="UP000824533"/>
    </source>
</evidence>
<gene>
    <name evidence="1" type="ORF">K1T71_013775</name>
</gene>
<accession>A0ACC1CFR6</accession>
<keyword evidence="2" id="KW-1185">Reference proteome</keyword>
<proteinExistence type="predicted"/>
<name>A0ACC1CFR6_9NEOP</name>
<evidence type="ECO:0000313" key="1">
    <source>
        <dbReference type="EMBL" id="KAJ0170404.1"/>
    </source>
</evidence>
<reference evidence="1 2" key="1">
    <citation type="journal article" date="2021" name="Front. Genet.">
        <title>Chromosome-Level Genome Assembly Reveals Significant Gene Expansion in the Toll and IMD Signaling Pathways of Dendrolimus kikuchii.</title>
        <authorList>
            <person name="Zhou J."/>
            <person name="Wu P."/>
            <person name="Xiong Z."/>
            <person name="Liu N."/>
            <person name="Zhao N."/>
            <person name="Ji M."/>
            <person name="Qiu Y."/>
            <person name="Yang B."/>
        </authorList>
    </citation>
    <scope>NUCLEOTIDE SEQUENCE [LARGE SCALE GENOMIC DNA]</scope>
    <source>
        <strain evidence="1">Ann1</strain>
    </source>
</reference>